<proteinExistence type="predicted"/>
<reference evidence="2" key="1">
    <citation type="submission" date="2017-08" db="EMBL/GenBank/DDBJ databases">
        <authorList>
            <person name="Varghese N."/>
            <person name="Submissions S."/>
        </authorList>
    </citation>
    <scope>NUCLEOTIDE SEQUENCE [LARGE SCALE GENOMIC DNA]</scope>
    <source>
        <strain evidence="2">AP-Melu-1000-B4</strain>
    </source>
</reference>
<name>A0A240E1G7_9BURK</name>
<protein>
    <submittedName>
        <fullName evidence="1">Uncharacterized protein</fullName>
    </submittedName>
</protein>
<sequence length="46" mass="5017">MPVQMIEFEEVAMIEVSDDILESMVAAVGGYSNNSYCCNDSVPPKC</sequence>
<organism evidence="1 2">
    <name type="scientific">Polynucleobacter meluiroseus</name>
    <dbReference type="NCBI Taxonomy" id="1938814"/>
    <lineage>
        <taxon>Bacteria</taxon>
        <taxon>Pseudomonadati</taxon>
        <taxon>Pseudomonadota</taxon>
        <taxon>Betaproteobacteria</taxon>
        <taxon>Burkholderiales</taxon>
        <taxon>Burkholderiaceae</taxon>
        <taxon>Polynucleobacter</taxon>
    </lineage>
</organism>
<gene>
    <name evidence="1" type="ORF">SAMN06295945_0643</name>
</gene>
<evidence type="ECO:0000313" key="2">
    <source>
        <dbReference type="Proteomes" id="UP000218069"/>
    </source>
</evidence>
<dbReference type="AlphaFoldDB" id="A0A240E1G7"/>
<evidence type="ECO:0000313" key="1">
    <source>
        <dbReference type="EMBL" id="SNX28316.1"/>
    </source>
</evidence>
<dbReference type="EMBL" id="OANS01000001">
    <property type="protein sequence ID" value="SNX28316.1"/>
    <property type="molecule type" value="Genomic_DNA"/>
</dbReference>
<dbReference type="Proteomes" id="UP000218069">
    <property type="component" value="Unassembled WGS sequence"/>
</dbReference>
<accession>A0A240E1G7</accession>
<keyword evidence="2" id="KW-1185">Reference proteome</keyword>